<dbReference type="PRINTS" id="PR01166">
    <property type="entry name" value="CYCOXIDASEII"/>
</dbReference>
<evidence type="ECO:0000256" key="7">
    <source>
        <dbReference type="ARBA" id="ARBA00022692"/>
    </source>
</evidence>
<keyword evidence="5 18" id="KW-0813">Transport</keyword>
<keyword evidence="8 18" id="KW-0479">Metal-binding</keyword>
<dbReference type="GeneID" id="83244202"/>
<keyword evidence="7 18" id="KW-0812">Transmembrane</keyword>
<evidence type="ECO:0000256" key="19">
    <source>
        <dbReference type="SAM" id="Phobius"/>
    </source>
</evidence>
<dbReference type="PANTHER" id="PTHR22888:SF9">
    <property type="entry name" value="CYTOCHROME C OXIDASE SUBUNIT 2"/>
    <property type="match status" value="1"/>
</dbReference>
<evidence type="ECO:0000256" key="16">
    <source>
        <dbReference type="ARBA" id="ARBA00023136"/>
    </source>
</evidence>
<gene>
    <name evidence="22" type="primary">cox2</name>
</gene>
<keyword evidence="12 18" id="KW-0249">Electron transport</keyword>
<comment type="function">
    <text evidence="18">Component of the cytochrome c oxidase, the last enzyme in the mitochondrial electron transport chain which drives oxidative phosphorylation. The respiratory chain contains 3 multisubunit complexes succinate dehydrogenase (complex II, CII), ubiquinol-cytochrome c oxidoreductase (cytochrome b-c1 complex, complex III, CIII) and cytochrome c oxidase (complex IV, CIV), that cooperate to transfer electrons derived from NADH and succinate to molecular oxygen, creating an electrochemical gradient over the inner membrane that drives transmembrane transport and the ATP synthase. Cytochrome c oxidase is the component of the respiratory chain that catalyzes the reduction of oxygen to water. Electrons originating from reduced cytochrome c in the intermembrane space (IMS) are transferred via the dinuclear copper A center (CU(A)) of subunit 2 and heme A of subunit 1 to the active site in subunit 1, a binuclear center (BNC) formed by heme A3 and copper B (CU(B)). The BNC reduces molecular oxygen to 2 water molecules using 4 electrons from cytochrome c in the IMS and 4 protons from the mitochondrial matrix.</text>
</comment>
<evidence type="ECO:0000259" key="21">
    <source>
        <dbReference type="PROSITE" id="PS50999"/>
    </source>
</evidence>
<accession>A0A9Y2DXW8</accession>
<evidence type="ECO:0000256" key="5">
    <source>
        <dbReference type="ARBA" id="ARBA00022448"/>
    </source>
</evidence>
<dbReference type="InterPro" id="IPR045187">
    <property type="entry name" value="CcO_II"/>
</dbReference>
<evidence type="ECO:0000256" key="18">
    <source>
        <dbReference type="RuleBase" id="RU000457"/>
    </source>
</evidence>
<keyword evidence="15 18" id="KW-0496">Mitochondrion</keyword>
<feature type="domain" description="Cytochrome oxidase subunit II transmembrane region profile" evidence="21">
    <location>
        <begin position="1"/>
        <end position="89"/>
    </location>
</feature>
<keyword evidence="13 19" id="KW-1133">Transmembrane helix</keyword>
<dbReference type="AlphaFoldDB" id="A0A9Y2DXW8"/>
<organism evidence="22">
    <name type="scientific">Eomenopon denticulatum</name>
    <dbReference type="NCBI Taxonomy" id="2965267"/>
    <lineage>
        <taxon>Eukaryota</taxon>
        <taxon>Metazoa</taxon>
        <taxon>Ecdysozoa</taxon>
        <taxon>Arthropoda</taxon>
        <taxon>Hexapoda</taxon>
        <taxon>Insecta</taxon>
        <taxon>Pterygota</taxon>
        <taxon>Neoptera</taxon>
        <taxon>Paraneoptera</taxon>
        <taxon>Psocodea</taxon>
        <taxon>Troctomorpha</taxon>
        <taxon>Phthiraptera</taxon>
        <taxon>Amblycera</taxon>
        <taxon>Menoponidae</taxon>
        <taxon>Eomenopon</taxon>
    </lineage>
</organism>
<dbReference type="Gene3D" id="1.10.287.90">
    <property type="match status" value="1"/>
</dbReference>
<dbReference type="InterPro" id="IPR036257">
    <property type="entry name" value="Cyt_c_oxidase_su2_TM_sf"/>
</dbReference>
<dbReference type="InterPro" id="IPR001505">
    <property type="entry name" value="Copper_CuA"/>
</dbReference>
<evidence type="ECO:0000313" key="22">
    <source>
        <dbReference type="EMBL" id="WIM51546.1"/>
    </source>
</evidence>
<evidence type="ECO:0000259" key="20">
    <source>
        <dbReference type="PROSITE" id="PS50857"/>
    </source>
</evidence>
<keyword evidence="14 18" id="KW-0186">Copper</keyword>
<dbReference type="Pfam" id="PF02790">
    <property type="entry name" value="COX2_TM"/>
    <property type="match status" value="1"/>
</dbReference>
<dbReference type="PROSITE" id="PS00078">
    <property type="entry name" value="COX2"/>
    <property type="match status" value="1"/>
</dbReference>
<evidence type="ECO:0000256" key="4">
    <source>
        <dbReference type="ARBA" id="ARBA00015946"/>
    </source>
</evidence>
<dbReference type="PROSITE" id="PS50857">
    <property type="entry name" value="COX2_CUA"/>
    <property type="match status" value="1"/>
</dbReference>
<sequence length="220" mass="25350">MMGMIFMYDIGSFFMEELNLFNDLALLITMFISSSVLYIMQSISVNIIVNLKLLYSEWVEFIWTLAPPLVLFSIALPSMKILYTSDDLSDPNLTLKVTGHQWYWSYEYPDYTPFQEIDSSLMLNSPHRLLDLDTHILIPIKTRVRTLITSSDVIHSWTLPSLGVKMDANPGRLNQCMLESHRIGTFYGQCSEICGVNHSFMPICIHVTSTKQFNSWIETK</sequence>
<evidence type="ECO:0000256" key="15">
    <source>
        <dbReference type="ARBA" id="ARBA00023128"/>
    </source>
</evidence>
<dbReference type="RefSeq" id="YP_010890540.1">
    <property type="nucleotide sequence ID" value="NC_080977.1"/>
</dbReference>
<evidence type="ECO:0000256" key="12">
    <source>
        <dbReference type="ARBA" id="ARBA00022982"/>
    </source>
</evidence>
<name>A0A9Y2DXW8_9NEOP</name>
<dbReference type="Gene3D" id="2.60.40.420">
    <property type="entry name" value="Cupredoxins - blue copper proteins"/>
    <property type="match status" value="1"/>
</dbReference>
<comment type="similarity">
    <text evidence="2 18">Belongs to the cytochrome c oxidase subunit 2 family.</text>
</comment>
<comment type="subunit">
    <text evidence="3">Component of the cytochrome c oxidase (complex IV, CIV), a multisubunit enzyme composed of a catalytic core of 3 subunits and several supernumerary subunits. The complex exists as a monomer or a dimer and forms supercomplexes (SCs) in the inner mitochondrial membrane with ubiquinol-cytochrome c oxidoreductase (cytochrome b-c1 complex, complex III, CIII).</text>
</comment>
<geneLocation type="mitochondrion" evidence="22"/>
<dbReference type="InterPro" id="IPR008972">
    <property type="entry name" value="Cupredoxin"/>
</dbReference>
<evidence type="ECO:0000256" key="8">
    <source>
        <dbReference type="ARBA" id="ARBA00022723"/>
    </source>
</evidence>
<evidence type="ECO:0000256" key="17">
    <source>
        <dbReference type="ARBA" id="ARBA00049512"/>
    </source>
</evidence>
<dbReference type="Pfam" id="PF00116">
    <property type="entry name" value="COX2"/>
    <property type="match status" value="1"/>
</dbReference>
<keyword evidence="16 18" id="KW-0472">Membrane</keyword>
<evidence type="ECO:0000256" key="1">
    <source>
        <dbReference type="ARBA" id="ARBA00004448"/>
    </source>
</evidence>
<dbReference type="GO" id="GO:0004129">
    <property type="term" value="F:cytochrome-c oxidase activity"/>
    <property type="evidence" value="ECO:0007669"/>
    <property type="project" value="UniProtKB-EC"/>
</dbReference>
<evidence type="ECO:0000256" key="13">
    <source>
        <dbReference type="ARBA" id="ARBA00022989"/>
    </source>
</evidence>
<comment type="cofactor">
    <cofactor evidence="18">
        <name>Cu cation</name>
        <dbReference type="ChEBI" id="CHEBI:23378"/>
    </cofactor>
    <text evidence="18">Binds a copper A center.</text>
</comment>
<evidence type="ECO:0000256" key="10">
    <source>
        <dbReference type="ARBA" id="ARBA00022842"/>
    </source>
</evidence>
<keyword evidence="9 18" id="KW-0999">Mitochondrion inner membrane</keyword>
<comment type="subcellular location">
    <subcellularLocation>
        <location evidence="1 18">Mitochondrion inner membrane</location>
        <topology evidence="1 18">Multi-pass membrane protein</topology>
    </subcellularLocation>
</comment>
<evidence type="ECO:0000256" key="11">
    <source>
        <dbReference type="ARBA" id="ARBA00022967"/>
    </source>
</evidence>
<keyword evidence="10" id="KW-0460">Magnesium</keyword>
<feature type="domain" description="Cytochrome oxidase subunit II copper A binding" evidence="20">
    <location>
        <begin position="90"/>
        <end position="219"/>
    </location>
</feature>
<dbReference type="InterPro" id="IPR002429">
    <property type="entry name" value="CcO_II-like_C"/>
</dbReference>
<evidence type="ECO:0000256" key="9">
    <source>
        <dbReference type="ARBA" id="ARBA00022792"/>
    </source>
</evidence>
<proteinExistence type="inferred from homology"/>
<dbReference type="GO" id="GO:0005743">
    <property type="term" value="C:mitochondrial inner membrane"/>
    <property type="evidence" value="ECO:0007669"/>
    <property type="project" value="UniProtKB-SubCell"/>
</dbReference>
<feature type="transmembrane region" description="Helical" evidence="19">
    <location>
        <begin position="20"/>
        <end position="41"/>
    </location>
</feature>
<evidence type="ECO:0000256" key="6">
    <source>
        <dbReference type="ARBA" id="ARBA00022660"/>
    </source>
</evidence>
<comment type="catalytic activity">
    <reaction evidence="17">
        <text>4 Fe(II)-[cytochrome c] + O2 + 8 H(+)(in) = 4 Fe(III)-[cytochrome c] + 2 H2O + 4 H(+)(out)</text>
        <dbReference type="Rhea" id="RHEA:11436"/>
        <dbReference type="Rhea" id="RHEA-COMP:10350"/>
        <dbReference type="Rhea" id="RHEA-COMP:14399"/>
        <dbReference type="ChEBI" id="CHEBI:15377"/>
        <dbReference type="ChEBI" id="CHEBI:15378"/>
        <dbReference type="ChEBI" id="CHEBI:15379"/>
        <dbReference type="ChEBI" id="CHEBI:29033"/>
        <dbReference type="ChEBI" id="CHEBI:29034"/>
        <dbReference type="EC" id="7.1.1.9"/>
    </reaction>
    <physiologicalReaction direction="left-to-right" evidence="17">
        <dbReference type="Rhea" id="RHEA:11437"/>
    </physiologicalReaction>
</comment>
<reference evidence="22" key="1">
    <citation type="submission" date="2022-04" db="EMBL/GenBank/DDBJ databases">
        <title>Mitochondrial genome fragmentation occured three times indenpendently in menoponidae chewing lice.</title>
        <authorList>
            <person name="Dong Y."/>
            <person name="Shao R."/>
        </authorList>
    </citation>
    <scope>NUCLEOTIDE SEQUENCE</scope>
</reference>
<dbReference type="EMBL" id="ON184000">
    <property type="protein sequence ID" value="WIM51546.1"/>
    <property type="molecule type" value="Genomic_DNA"/>
</dbReference>
<dbReference type="GO" id="GO:0042773">
    <property type="term" value="P:ATP synthesis coupled electron transport"/>
    <property type="evidence" value="ECO:0007669"/>
    <property type="project" value="TreeGrafter"/>
</dbReference>
<protein>
    <recommendedName>
        <fullName evidence="4 18">Cytochrome c oxidase subunit 2</fullName>
    </recommendedName>
</protein>
<dbReference type="InterPro" id="IPR011759">
    <property type="entry name" value="Cyt_c_oxidase_su2_TM_dom"/>
</dbReference>
<dbReference type="PROSITE" id="PS50999">
    <property type="entry name" value="COX2_TM"/>
    <property type="match status" value="1"/>
</dbReference>
<evidence type="ECO:0000256" key="14">
    <source>
        <dbReference type="ARBA" id="ARBA00023008"/>
    </source>
</evidence>
<evidence type="ECO:0000256" key="2">
    <source>
        <dbReference type="ARBA" id="ARBA00007866"/>
    </source>
</evidence>
<dbReference type="SUPFAM" id="SSF81464">
    <property type="entry name" value="Cytochrome c oxidase subunit II-like, transmembrane region"/>
    <property type="match status" value="1"/>
</dbReference>
<dbReference type="PANTHER" id="PTHR22888">
    <property type="entry name" value="CYTOCHROME C OXIDASE, SUBUNIT II"/>
    <property type="match status" value="1"/>
</dbReference>
<keyword evidence="11" id="KW-1278">Translocase</keyword>
<dbReference type="FunFam" id="2.60.40.420:FF:000001">
    <property type="entry name" value="Cytochrome c oxidase subunit 2"/>
    <property type="match status" value="1"/>
</dbReference>
<keyword evidence="6 18" id="KW-0679">Respiratory chain</keyword>
<evidence type="ECO:0000256" key="3">
    <source>
        <dbReference type="ARBA" id="ARBA00011164"/>
    </source>
</evidence>
<dbReference type="SUPFAM" id="SSF49503">
    <property type="entry name" value="Cupredoxins"/>
    <property type="match status" value="1"/>
</dbReference>
<feature type="transmembrane region" description="Helical" evidence="19">
    <location>
        <begin position="61"/>
        <end position="83"/>
    </location>
</feature>
<dbReference type="GO" id="GO:0005507">
    <property type="term" value="F:copper ion binding"/>
    <property type="evidence" value="ECO:0007669"/>
    <property type="project" value="InterPro"/>
</dbReference>